<dbReference type="AlphaFoldDB" id="A0AAV2U229"/>
<dbReference type="RefSeq" id="WP_006995581.1">
    <property type="nucleotide sequence ID" value="NC_014922.1"/>
</dbReference>
<gene>
    <name evidence="1" type="ORF">HICON_04790</name>
</gene>
<dbReference type="KEGG" id="hil:HICON_04790"/>
<organism evidence="1 2">
    <name type="scientific">Haemophilus influenzae F3047</name>
    <dbReference type="NCBI Taxonomy" id="935897"/>
    <lineage>
        <taxon>Bacteria</taxon>
        <taxon>Pseudomonadati</taxon>
        <taxon>Pseudomonadota</taxon>
        <taxon>Gammaproteobacteria</taxon>
        <taxon>Pasteurellales</taxon>
        <taxon>Pasteurellaceae</taxon>
        <taxon>Haemophilus</taxon>
    </lineage>
</organism>
<evidence type="ECO:0000313" key="2">
    <source>
        <dbReference type="Proteomes" id="UP000006797"/>
    </source>
</evidence>
<protein>
    <submittedName>
        <fullName evidence="1">Uncharacterized protein</fullName>
    </submittedName>
</protein>
<accession>A0AAV2U229</accession>
<proteinExistence type="predicted"/>
<dbReference type="Proteomes" id="UP000006797">
    <property type="component" value="Chromosome"/>
</dbReference>
<reference evidence="1 2" key="1">
    <citation type="journal article" date="2012" name="Emerg. Infect. Dis.">
        <title>Lineage-specific Virulence Determinants of Haemophilus influenzae Biogroup aegyptius.</title>
        <authorList>
            <person name="Strouts F.R."/>
            <person name="Power P."/>
            <person name="Croucher N.J."/>
            <person name="Corton N."/>
            <person name="van Tonder A."/>
            <person name="Quail M.A."/>
            <person name="Langford P.R."/>
            <person name="Hudson M.J."/>
            <person name="Parkhill J."/>
            <person name="Kroll J.S."/>
            <person name="Bentley S.D."/>
        </authorList>
    </citation>
    <scope>NUCLEOTIDE SEQUENCE [LARGE SCALE GENOMIC DNA]</scope>
    <source>
        <strain evidence="1 2">F3047</strain>
    </source>
</reference>
<name>A0AAV2U229_HAEIF</name>
<dbReference type="EMBL" id="FQ670204">
    <property type="protein sequence ID" value="CBY85942.1"/>
    <property type="molecule type" value="Genomic_DNA"/>
</dbReference>
<sequence length="125" mass="14649">MAKNKPTLPPRKWYSLQQAADKLTREFGEPVTVDDLLHYYQIDLLPFSIYINHNVERTCINDLVFRAPQKSENSMPISILKFDILNKLEELIIGKILYIEFPKKETESLILDSYKFKKSLHHVGN</sequence>
<evidence type="ECO:0000313" key="1">
    <source>
        <dbReference type="EMBL" id="CBY85942.1"/>
    </source>
</evidence>